<dbReference type="InterPro" id="IPR020562">
    <property type="entry name" value="PRibGlycinamide_synth_N"/>
</dbReference>
<evidence type="ECO:0000256" key="9">
    <source>
        <dbReference type="ARBA" id="ARBA00022840"/>
    </source>
</evidence>
<gene>
    <name evidence="14" type="primary">purD</name>
    <name evidence="17" type="ORF">AVDCRST_MAG63-909</name>
</gene>
<evidence type="ECO:0000256" key="15">
    <source>
        <dbReference type="PROSITE-ProRule" id="PRU00409"/>
    </source>
</evidence>
<dbReference type="UniPathway" id="UPA00074">
    <property type="reaction ID" value="UER00125"/>
</dbReference>
<dbReference type="SMART" id="SM01209">
    <property type="entry name" value="GARS_A"/>
    <property type="match status" value="1"/>
</dbReference>
<evidence type="ECO:0000256" key="3">
    <source>
        <dbReference type="ARBA" id="ARBA00005174"/>
    </source>
</evidence>
<dbReference type="Pfam" id="PF02843">
    <property type="entry name" value="GARS_C"/>
    <property type="match status" value="1"/>
</dbReference>
<dbReference type="InterPro" id="IPR016185">
    <property type="entry name" value="PreATP-grasp_dom_sf"/>
</dbReference>
<dbReference type="HAMAP" id="MF_00138">
    <property type="entry name" value="GARS"/>
    <property type="match status" value="1"/>
</dbReference>
<evidence type="ECO:0000256" key="12">
    <source>
        <dbReference type="ARBA" id="ARBA00042242"/>
    </source>
</evidence>
<dbReference type="InterPro" id="IPR011761">
    <property type="entry name" value="ATP-grasp"/>
</dbReference>
<dbReference type="Gene3D" id="3.30.470.20">
    <property type="entry name" value="ATP-grasp fold, B domain"/>
    <property type="match status" value="1"/>
</dbReference>
<dbReference type="SUPFAM" id="SSF51246">
    <property type="entry name" value="Rudiment single hybrid motif"/>
    <property type="match status" value="1"/>
</dbReference>
<dbReference type="GO" id="GO:0006189">
    <property type="term" value="P:'de novo' IMP biosynthetic process"/>
    <property type="evidence" value="ECO:0007669"/>
    <property type="project" value="UniProtKB-UniRule"/>
</dbReference>
<dbReference type="SUPFAM" id="SSF56059">
    <property type="entry name" value="Glutathione synthetase ATP-binding domain-like"/>
    <property type="match status" value="1"/>
</dbReference>
<dbReference type="PROSITE" id="PS00184">
    <property type="entry name" value="GARS"/>
    <property type="match status" value="1"/>
</dbReference>
<comment type="similarity">
    <text evidence="11 14">Belongs to the GARS family.</text>
</comment>
<protein>
    <recommendedName>
        <fullName evidence="4 14">Phosphoribosylamine--glycine ligase</fullName>
        <ecNumber evidence="4 14">6.3.4.13</ecNumber>
    </recommendedName>
    <alternativeName>
        <fullName evidence="14">GARS</fullName>
    </alternativeName>
    <alternativeName>
        <fullName evidence="12 14">Glycinamide ribonucleotide synthetase</fullName>
    </alternativeName>
    <alternativeName>
        <fullName evidence="13 14">Phosphoribosylglycinamide synthetase</fullName>
    </alternativeName>
</protein>
<evidence type="ECO:0000256" key="2">
    <source>
        <dbReference type="ARBA" id="ARBA00001946"/>
    </source>
</evidence>
<keyword evidence="10" id="KW-0464">Manganese</keyword>
<dbReference type="InterPro" id="IPR020560">
    <property type="entry name" value="PRibGlycinamide_synth_C-dom"/>
</dbReference>
<dbReference type="InterPro" id="IPR013815">
    <property type="entry name" value="ATP_grasp_subdomain_1"/>
</dbReference>
<accession>A0A6J4HQ80</accession>
<keyword evidence="5 14" id="KW-0436">Ligase</keyword>
<dbReference type="Gene3D" id="3.30.1490.20">
    <property type="entry name" value="ATP-grasp fold, A domain"/>
    <property type="match status" value="1"/>
</dbReference>
<dbReference type="GO" id="GO:0046872">
    <property type="term" value="F:metal ion binding"/>
    <property type="evidence" value="ECO:0007669"/>
    <property type="project" value="UniProtKB-KW"/>
</dbReference>
<evidence type="ECO:0000256" key="4">
    <source>
        <dbReference type="ARBA" id="ARBA00013255"/>
    </source>
</evidence>
<feature type="domain" description="ATP-grasp" evidence="16">
    <location>
        <begin position="107"/>
        <end position="313"/>
    </location>
</feature>
<dbReference type="NCBIfam" id="TIGR00877">
    <property type="entry name" value="purD"/>
    <property type="match status" value="1"/>
</dbReference>
<sequence>MKILVVGGGGREHALCWKLAQSPKVRKIYCAPGNAGTAQIAENVPLAIDDIDGLLQFAEHQAVDLTVVGPERPLIAGLVDAFEAKGLRVFGPSREPALIEGSKAYSKELMRDAGIPTAAFAVFDDLGAARDFARSQAYPLVIKADGEAAGDGVVVARDFEEARIALHAMMEQRVFGASGDRVVIEECLVGEEASVMAFCDGETVVPMVAIQDHKRVFDDDQGPNTGGMGAYAPVPSMTRGISDQVAQTILQPAVEAIRRTGIPYRGVLYAGVMLTADGPKCLEFNCRFGDPETQVALPLLETDLADVLNAVVDVELDKAPVTFAHRSAVCVVMASGGYPGPFEIGKPIHGLDAASKMDAVAVFHAGTATREDGQPVTSGGRVLGVTATGETFVEARERCYAAVHRIQFEGAQFRTDIGKRAIQAP</sequence>
<dbReference type="Gene3D" id="3.90.600.10">
    <property type="entry name" value="Phosphoribosylglycinamide synthetase, C-terminal domain"/>
    <property type="match status" value="1"/>
</dbReference>
<keyword evidence="8 14" id="KW-0658">Purine biosynthesis</keyword>
<dbReference type="GO" id="GO:0009113">
    <property type="term" value="P:purine nucleobase biosynthetic process"/>
    <property type="evidence" value="ECO:0007669"/>
    <property type="project" value="InterPro"/>
</dbReference>
<dbReference type="Pfam" id="PF01071">
    <property type="entry name" value="GARS_A"/>
    <property type="match status" value="1"/>
</dbReference>
<comment type="cofactor">
    <cofactor evidence="2">
        <name>Mg(2+)</name>
        <dbReference type="ChEBI" id="CHEBI:18420"/>
    </cofactor>
</comment>
<dbReference type="InterPro" id="IPR020559">
    <property type="entry name" value="PRibGlycinamide_synth_CS"/>
</dbReference>
<proteinExistence type="inferred from homology"/>
<dbReference type="PANTHER" id="PTHR43472">
    <property type="entry name" value="PHOSPHORIBOSYLAMINE--GLYCINE LIGASE"/>
    <property type="match status" value="1"/>
</dbReference>
<dbReference type="InterPro" id="IPR020561">
    <property type="entry name" value="PRibGlycinamid_synth_ATP-grasp"/>
</dbReference>
<name>A0A6J4HQ80_9BACT</name>
<evidence type="ECO:0000256" key="8">
    <source>
        <dbReference type="ARBA" id="ARBA00022755"/>
    </source>
</evidence>
<dbReference type="AlphaFoldDB" id="A0A6J4HQ80"/>
<dbReference type="InterPro" id="IPR011054">
    <property type="entry name" value="Rudment_hybrid_motif"/>
</dbReference>
<dbReference type="Pfam" id="PF02844">
    <property type="entry name" value="GARS_N"/>
    <property type="match status" value="1"/>
</dbReference>
<keyword evidence="9 15" id="KW-0067">ATP-binding</keyword>
<dbReference type="GO" id="GO:0004637">
    <property type="term" value="F:phosphoribosylamine-glycine ligase activity"/>
    <property type="evidence" value="ECO:0007669"/>
    <property type="project" value="UniProtKB-UniRule"/>
</dbReference>
<dbReference type="SUPFAM" id="SSF52440">
    <property type="entry name" value="PreATP-grasp domain"/>
    <property type="match status" value="1"/>
</dbReference>
<dbReference type="EC" id="6.3.4.13" evidence="4 14"/>
<reference evidence="17" key="1">
    <citation type="submission" date="2020-02" db="EMBL/GenBank/DDBJ databases">
        <authorList>
            <person name="Meier V. D."/>
        </authorList>
    </citation>
    <scope>NUCLEOTIDE SEQUENCE</scope>
    <source>
        <strain evidence="17">AVDCRST_MAG63</strain>
    </source>
</reference>
<comment type="pathway">
    <text evidence="3 14">Purine metabolism; IMP biosynthesis via de novo pathway; N(1)-(5-phospho-D-ribosyl)glycinamide from 5-phospho-alpha-D-ribose 1-diphosphate: step 2/2.</text>
</comment>
<evidence type="ECO:0000256" key="13">
    <source>
        <dbReference type="ARBA" id="ARBA00042864"/>
    </source>
</evidence>
<dbReference type="FunFam" id="3.90.600.10:FF:000001">
    <property type="entry name" value="Trifunctional purine biosynthetic protein adenosine-3"/>
    <property type="match status" value="1"/>
</dbReference>
<dbReference type="PANTHER" id="PTHR43472:SF1">
    <property type="entry name" value="PHOSPHORIBOSYLAMINE--GLYCINE LIGASE, CHLOROPLASTIC"/>
    <property type="match status" value="1"/>
</dbReference>
<evidence type="ECO:0000256" key="11">
    <source>
        <dbReference type="ARBA" id="ARBA00038345"/>
    </source>
</evidence>
<evidence type="ECO:0000256" key="14">
    <source>
        <dbReference type="HAMAP-Rule" id="MF_00138"/>
    </source>
</evidence>
<evidence type="ECO:0000256" key="1">
    <source>
        <dbReference type="ARBA" id="ARBA00001936"/>
    </source>
</evidence>
<evidence type="ECO:0000256" key="5">
    <source>
        <dbReference type="ARBA" id="ARBA00022598"/>
    </source>
</evidence>
<comment type="cofactor">
    <cofactor evidence="1">
        <name>Mn(2+)</name>
        <dbReference type="ChEBI" id="CHEBI:29035"/>
    </cofactor>
</comment>
<dbReference type="InterPro" id="IPR037123">
    <property type="entry name" value="PRibGlycinamide_synth_C_sf"/>
</dbReference>
<comment type="catalytic activity">
    <reaction evidence="14">
        <text>5-phospho-beta-D-ribosylamine + glycine + ATP = N(1)-(5-phospho-beta-D-ribosyl)glycinamide + ADP + phosphate + H(+)</text>
        <dbReference type="Rhea" id="RHEA:17453"/>
        <dbReference type="ChEBI" id="CHEBI:15378"/>
        <dbReference type="ChEBI" id="CHEBI:30616"/>
        <dbReference type="ChEBI" id="CHEBI:43474"/>
        <dbReference type="ChEBI" id="CHEBI:57305"/>
        <dbReference type="ChEBI" id="CHEBI:58681"/>
        <dbReference type="ChEBI" id="CHEBI:143788"/>
        <dbReference type="ChEBI" id="CHEBI:456216"/>
        <dbReference type="EC" id="6.3.4.13"/>
    </reaction>
</comment>
<evidence type="ECO:0000256" key="6">
    <source>
        <dbReference type="ARBA" id="ARBA00022723"/>
    </source>
</evidence>
<organism evidence="17">
    <name type="scientific">uncultured Armatimonadetes bacterium</name>
    <dbReference type="NCBI Taxonomy" id="157466"/>
    <lineage>
        <taxon>Bacteria</taxon>
        <taxon>Bacillati</taxon>
        <taxon>Armatimonadota</taxon>
        <taxon>environmental samples</taxon>
    </lineage>
</organism>
<keyword evidence="7 15" id="KW-0547">Nucleotide-binding</keyword>
<dbReference type="SMART" id="SM01210">
    <property type="entry name" value="GARS_C"/>
    <property type="match status" value="1"/>
</dbReference>
<dbReference type="PROSITE" id="PS50975">
    <property type="entry name" value="ATP_GRASP"/>
    <property type="match status" value="1"/>
</dbReference>
<dbReference type="Gene3D" id="3.40.50.20">
    <property type="match status" value="1"/>
</dbReference>
<dbReference type="FunFam" id="3.30.470.20:FF:000018">
    <property type="entry name" value="Trifunctional purine biosynthetic protein adenosine-3"/>
    <property type="match status" value="1"/>
</dbReference>
<dbReference type="FunFam" id="3.40.50.20:FF:000006">
    <property type="entry name" value="Phosphoribosylamine--glycine ligase, chloroplastic"/>
    <property type="match status" value="1"/>
</dbReference>
<evidence type="ECO:0000259" key="16">
    <source>
        <dbReference type="PROSITE" id="PS50975"/>
    </source>
</evidence>
<evidence type="ECO:0000256" key="7">
    <source>
        <dbReference type="ARBA" id="ARBA00022741"/>
    </source>
</evidence>
<dbReference type="InterPro" id="IPR000115">
    <property type="entry name" value="PRibGlycinamide_synth"/>
</dbReference>
<evidence type="ECO:0000256" key="10">
    <source>
        <dbReference type="ARBA" id="ARBA00023211"/>
    </source>
</evidence>
<keyword evidence="6" id="KW-0479">Metal-binding</keyword>
<evidence type="ECO:0000313" key="17">
    <source>
        <dbReference type="EMBL" id="CAA9229712.1"/>
    </source>
</evidence>
<dbReference type="GO" id="GO:0005524">
    <property type="term" value="F:ATP binding"/>
    <property type="evidence" value="ECO:0007669"/>
    <property type="project" value="UniProtKB-UniRule"/>
</dbReference>
<dbReference type="EMBL" id="CADCTO010000122">
    <property type="protein sequence ID" value="CAA9229712.1"/>
    <property type="molecule type" value="Genomic_DNA"/>
</dbReference>